<evidence type="ECO:0000313" key="7">
    <source>
        <dbReference type="Proteomes" id="UP000177478"/>
    </source>
</evidence>
<proteinExistence type="inferred from homology"/>
<comment type="caution">
    <text evidence="6">The sequence shown here is derived from an EMBL/GenBank/DDBJ whole genome shotgun (WGS) entry which is preliminary data.</text>
</comment>
<dbReference type="NCBIfam" id="TIGR00012">
    <property type="entry name" value="L29"/>
    <property type="match status" value="1"/>
</dbReference>
<name>A0A1F8G2M0_9BACT</name>
<dbReference type="SUPFAM" id="SSF46561">
    <property type="entry name" value="Ribosomal protein L29 (L29p)"/>
    <property type="match status" value="1"/>
</dbReference>
<dbReference type="Proteomes" id="UP000177478">
    <property type="component" value="Unassembled WGS sequence"/>
</dbReference>
<dbReference type="GO" id="GO:0005840">
    <property type="term" value="C:ribosome"/>
    <property type="evidence" value="ECO:0007669"/>
    <property type="project" value="UniProtKB-KW"/>
</dbReference>
<dbReference type="HAMAP" id="MF_00374">
    <property type="entry name" value="Ribosomal_uL29"/>
    <property type="match status" value="1"/>
</dbReference>
<evidence type="ECO:0000256" key="2">
    <source>
        <dbReference type="ARBA" id="ARBA00022980"/>
    </source>
</evidence>
<dbReference type="AlphaFoldDB" id="A0A1F8G2M0"/>
<dbReference type="Pfam" id="PF00831">
    <property type="entry name" value="Ribosomal_L29"/>
    <property type="match status" value="1"/>
</dbReference>
<evidence type="ECO:0000256" key="5">
    <source>
        <dbReference type="HAMAP-Rule" id="MF_00374"/>
    </source>
</evidence>
<accession>A0A1F8G2M0</accession>
<dbReference type="GO" id="GO:0006412">
    <property type="term" value="P:translation"/>
    <property type="evidence" value="ECO:0007669"/>
    <property type="project" value="UniProtKB-UniRule"/>
</dbReference>
<dbReference type="GO" id="GO:0003735">
    <property type="term" value="F:structural constituent of ribosome"/>
    <property type="evidence" value="ECO:0007669"/>
    <property type="project" value="InterPro"/>
</dbReference>
<evidence type="ECO:0000256" key="1">
    <source>
        <dbReference type="ARBA" id="ARBA00009254"/>
    </source>
</evidence>
<evidence type="ECO:0000256" key="4">
    <source>
        <dbReference type="ARBA" id="ARBA00035204"/>
    </source>
</evidence>
<dbReference type="Gene3D" id="1.10.287.310">
    <property type="match status" value="1"/>
</dbReference>
<keyword evidence="3 5" id="KW-0687">Ribonucleoprotein</keyword>
<keyword evidence="2 5" id="KW-0689">Ribosomal protein</keyword>
<dbReference type="STRING" id="1802689.A3F25_02850"/>
<dbReference type="InterPro" id="IPR001854">
    <property type="entry name" value="Ribosomal_uL29"/>
</dbReference>
<protein>
    <recommendedName>
        <fullName evidence="4 5">Large ribosomal subunit protein uL29</fullName>
    </recommendedName>
</protein>
<evidence type="ECO:0000256" key="3">
    <source>
        <dbReference type="ARBA" id="ARBA00023274"/>
    </source>
</evidence>
<gene>
    <name evidence="5" type="primary">rpmC</name>
    <name evidence="6" type="ORF">A3F25_02850</name>
</gene>
<sequence length="64" mass="7417">MVNRPELNNKSSLELNQQLKELRAKLAQMHFSVKQNKLKDSSQLGKTRREIARVLTALISKKQQ</sequence>
<comment type="similarity">
    <text evidence="1 5">Belongs to the universal ribosomal protein uL29 family.</text>
</comment>
<dbReference type="InterPro" id="IPR036049">
    <property type="entry name" value="Ribosomal_uL29_sf"/>
</dbReference>
<organism evidence="6 7">
    <name type="scientific">Candidatus Yanofskybacteria bacterium RIFCSPHIGHO2_12_FULL_45_19b</name>
    <dbReference type="NCBI Taxonomy" id="1802689"/>
    <lineage>
        <taxon>Bacteria</taxon>
        <taxon>Candidatus Yanofskyibacteriota</taxon>
    </lineage>
</organism>
<dbReference type="EMBL" id="MGKD01000024">
    <property type="protein sequence ID" value="OGN19028.1"/>
    <property type="molecule type" value="Genomic_DNA"/>
</dbReference>
<evidence type="ECO:0000313" key="6">
    <source>
        <dbReference type="EMBL" id="OGN19028.1"/>
    </source>
</evidence>
<reference evidence="6 7" key="1">
    <citation type="journal article" date="2016" name="Nat. Commun.">
        <title>Thousands of microbial genomes shed light on interconnected biogeochemical processes in an aquifer system.</title>
        <authorList>
            <person name="Anantharaman K."/>
            <person name="Brown C.T."/>
            <person name="Hug L.A."/>
            <person name="Sharon I."/>
            <person name="Castelle C.J."/>
            <person name="Probst A.J."/>
            <person name="Thomas B.C."/>
            <person name="Singh A."/>
            <person name="Wilkins M.J."/>
            <person name="Karaoz U."/>
            <person name="Brodie E.L."/>
            <person name="Williams K.H."/>
            <person name="Hubbard S.S."/>
            <person name="Banfield J.F."/>
        </authorList>
    </citation>
    <scope>NUCLEOTIDE SEQUENCE [LARGE SCALE GENOMIC DNA]</scope>
</reference>
<dbReference type="GO" id="GO:1990904">
    <property type="term" value="C:ribonucleoprotein complex"/>
    <property type="evidence" value="ECO:0007669"/>
    <property type="project" value="UniProtKB-KW"/>
</dbReference>